<comment type="caution">
    <text evidence="3">The sequence shown here is derived from an EMBL/GenBank/DDBJ whole genome shotgun (WGS) entry which is preliminary data.</text>
</comment>
<dbReference type="GO" id="GO:0005525">
    <property type="term" value="F:GTP binding"/>
    <property type="evidence" value="ECO:0007669"/>
    <property type="project" value="InterPro"/>
</dbReference>
<keyword evidence="1" id="KW-1133">Transmembrane helix</keyword>
<accession>E9S8V4</accession>
<dbReference type="PROSITE" id="PS51711">
    <property type="entry name" value="G_FEOB"/>
    <property type="match status" value="1"/>
</dbReference>
<dbReference type="Pfam" id="PF07664">
    <property type="entry name" value="FeoB_C"/>
    <property type="match status" value="1"/>
</dbReference>
<sequence>MTGSIALLGQPNSGKSTIYNNLTGARQHVGNWAGKTVEKNEGSFTYNGVKYTVTDLPGSYGLSGNSDEEIITTDFIKSGKSELTVVLVDASQLERSMFMLAEFARLDKPAMLVLNMMDVAKDMGKDIDTDALAKKLGIPVLPFNATDTKDYDKLKKLIAEELKKPHKLSVKAPEGKADVKADSKAKFDWVSEILENVTRTRESVYKMSKFDRVMTRPILGKVICIAVVLLAFMVSMIVMLPFAGVGQMIPTLLHEPVDKLLTGWNVHPWIVNIFSMMIPNTLSFTISMASFVLGVNIVFGFLEETGFIARAAYQFDGLLSKLGLQGKAICPMLMGFGCTIGGACGTRVMDNWGQRMLAMSIVWAIPCASIWSIIPVVSGMFFTWWQTMLVCVGILAYVVVSMIIVSKVFGRKLAPMETRSGMIMELPPYHKAHWKHILKEAFFKAWDIFKRALGTVTLVSLIFYVLSFSRDGNVNNSLLYRVGTTIEPVTKFFGMGWQTFVAFLSGAFAKEAVLGTLNAVFMGGNSVMEAAFFSQGTSTDTALLGTAMSQAVSAAEALAFMFATTFSVPCLMALSTTYKESHSLKWTVKVALFYICNALVLSCIVYHVAELFM</sequence>
<feature type="transmembrane region" description="Helical" evidence="1">
    <location>
        <begin position="269"/>
        <end position="302"/>
    </location>
</feature>
<feature type="transmembrane region" description="Helical" evidence="1">
    <location>
        <begin position="357"/>
        <end position="378"/>
    </location>
</feature>
<dbReference type="RefSeq" id="WP_002847421.1">
    <property type="nucleotide sequence ID" value="NZ_ADKM02000031.1"/>
</dbReference>
<dbReference type="InterPro" id="IPR050860">
    <property type="entry name" value="FeoB_GTPase"/>
</dbReference>
<organism evidence="3 4">
    <name type="scientific">Ruminococcus albus 8</name>
    <dbReference type="NCBI Taxonomy" id="246199"/>
    <lineage>
        <taxon>Bacteria</taxon>
        <taxon>Bacillati</taxon>
        <taxon>Bacillota</taxon>
        <taxon>Clostridia</taxon>
        <taxon>Eubacteriales</taxon>
        <taxon>Oscillospiraceae</taxon>
        <taxon>Ruminococcus</taxon>
    </lineage>
</organism>
<proteinExistence type="predicted"/>
<dbReference type="InterPro" id="IPR030389">
    <property type="entry name" value="G_FEOB_dom"/>
</dbReference>
<dbReference type="Pfam" id="PF02421">
    <property type="entry name" value="FeoB_N"/>
    <property type="match status" value="1"/>
</dbReference>
<dbReference type="InterPro" id="IPR027417">
    <property type="entry name" value="P-loop_NTPase"/>
</dbReference>
<protein>
    <submittedName>
        <fullName evidence="3">Putative ferrous iron transport protein B</fullName>
    </submittedName>
</protein>
<keyword evidence="1" id="KW-0812">Transmembrane</keyword>
<evidence type="ECO:0000313" key="3">
    <source>
        <dbReference type="EMBL" id="EGC04274.1"/>
    </source>
</evidence>
<dbReference type="OrthoDB" id="9809127at2"/>
<dbReference type="AlphaFoldDB" id="E9S8V4"/>
<dbReference type="PANTHER" id="PTHR43185">
    <property type="entry name" value="FERROUS IRON TRANSPORT PROTEIN B"/>
    <property type="match status" value="1"/>
</dbReference>
<evidence type="ECO:0000313" key="4">
    <source>
        <dbReference type="Proteomes" id="UP000004259"/>
    </source>
</evidence>
<dbReference type="PANTHER" id="PTHR43185:SF1">
    <property type="entry name" value="FE(2+) TRANSPORTER FEOB"/>
    <property type="match status" value="1"/>
</dbReference>
<dbReference type="Pfam" id="PF07670">
    <property type="entry name" value="Gate"/>
    <property type="match status" value="2"/>
</dbReference>
<feature type="transmembrane region" description="Helical" evidence="1">
    <location>
        <begin position="590"/>
        <end position="609"/>
    </location>
</feature>
<feature type="transmembrane region" description="Helical" evidence="1">
    <location>
        <begin position="384"/>
        <end position="409"/>
    </location>
</feature>
<keyword evidence="4" id="KW-1185">Reference proteome</keyword>
<dbReference type="Proteomes" id="UP000004259">
    <property type="component" value="Unassembled WGS sequence"/>
</dbReference>
<feature type="domain" description="FeoB-type G" evidence="2">
    <location>
        <begin position="2"/>
        <end position="164"/>
    </location>
</feature>
<keyword evidence="1" id="KW-0472">Membrane</keyword>
<dbReference type="GO" id="GO:0005886">
    <property type="term" value="C:plasma membrane"/>
    <property type="evidence" value="ECO:0007669"/>
    <property type="project" value="TreeGrafter"/>
</dbReference>
<dbReference type="SUPFAM" id="SSF52540">
    <property type="entry name" value="P-loop containing nucleoside triphosphate hydrolases"/>
    <property type="match status" value="1"/>
</dbReference>
<name>E9S8V4_RUMAL</name>
<feature type="transmembrane region" description="Helical" evidence="1">
    <location>
        <begin position="448"/>
        <end position="466"/>
    </location>
</feature>
<evidence type="ECO:0000256" key="1">
    <source>
        <dbReference type="SAM" id="Phobius"/>
    </source>
</evidence>
<dbReference type="CDD" id="cd01879">
    <property type="entry name" value="FeoB"/>
    <property type="match status" value="1"/>
</dbReference>
<dbReference type="STRING" id="246199.CUS_5599"/>
<gene>
    <name evidence="3" type="ORF">CUS_5599</name>
</gene>
<dbReference type="InterPro" id="IPR011640">
    <property type="entry name" value="Fe2_transport_prot_B_C"/>
</dbReference>
<feature type="transmembrane region" description="Helical" evidence="1">
    <location>
        <begin position="222"/>
        <end position="249"/>
    </location>
</feature>
<reference evidence="3 4" key="1">
    <citation type="submission" date="2011-02" db="EMBL/GenBank/DDBJ databases">
        <authorList>
            <person name="Nelson K.E."/>
            <person name="Sutton G."/>
            <person name="Torralba M."/>
            <person name="Durkin S."/>
            <person name="Harkins D."/>
            <person name="Montgomery R."/>
            <person name="Ziemer C."/>
            <person name="Klaassens E."/>
            <person name="Ocuiv P."/>
            <person name="Morrison M."/>
        </authorList>
    </citation>
    <scope>NUCLEOTIDE SEQUENCE [LARGE SCALE GENOMIC DNA]</scope>
    <source>
        <strain evidence="3 4">8</strain>
    </source>
</reference>
<dbReference type="GO" id="GO:0015093">
    <property type="term" value="F:ferrous iron transmembrane transporter activity"/>
    <property type="evidence" value="ECO:0007669"/>
    <property type="project" value="InterPro"/>
</dbReference>
<evidence type="ECO:0000259" key="2">
    <source>
        <dbReference type="PROSITE" id="PS51711"/>
    </source>
</evidence>
<dbReference type="eggNOG" id="COG0370">
    <property type="taxonomic scope" value="Bacteria"/>
</dbReference>
<feature type="transmembrane region" description="Helical" evidence="1">
    <location>
        <begin position="557"/>
        <end position="578"/>
    </location>
</feature>
<dbReference type="EMBL" id="ADKM02000031">
    <property type="protein sequence ID" value="EGC04274.1"/>
    <property type="molecule type" value="Genomic_DNA"/>
</dbReference>
<dbReference type="Gene3D" id="3.40.50.300">
    <property type="entry name" value="P-loop containing nucleotide triphosphate hydrolases"/>
    <property type="match status" value="1"/>
</dbReference>
<dbReference type="InterPro" id="IPR011642">
    <property type="entry name" value="Gate_dom"/>
</dbReference>